<keyword evidence="2" id="KW-0597">Phosphoprotein</keyword>
<dbReference type="Pfam" id="PF00501">
    <property type="entry name" value="AMP-binding"/>
    <property type="match status" value="1"/>
</dbReference>
<name>W6QKR1_PENRF</name>
<keyword evidence="1" id="KW-0596">Phosphopantetheine</keyword>
<keyword evidence="5" id="KW-1185">Reference proteome</keyword>
<dbReference type="PANTHER" id="PTHR43439:SF2">
    <property type="entry name" value="ENZYME, PUTATIVE (JCVI)-RELATED"/>
    <property type="match status" value="1"/>
</dbReference>
<dbReference type="Proteomes" id="UP000030686">
    <property type="component" value="Unassembled WGS sequence"/>
</dbReference>
<dbReference type="PROSITE" id="PS00455">
    <property type="entry name" value="AMP_BINDING"/>
    <property type="match status" value="1"/>
</dbReference>
<accession>W6QKR1</accession>
<reference evidence="4" key="1">
    <citation type="journal article" date="2014" name="Nat. Commun.">
        <title>Multiple recent horizontal transfers of a large genomic region in cheese making fungi.</title>
        <authorList>
            <person name="Cheeseman K."/>
            <person name="Ropars J."/>
            <person name="Renault P."/>
            <person name="Dupont J."/>
            <person name="Gouzy J."/>
            <person name="Branca A."/>
            <person name="Abraham A.L."/>
            <person name="Ceppi M."/>
            <person name="Conseiller E."/>
            <person name="Debuchy R."/>
            <person name="Malagnac F."/>
            <person name="Goarin A."/>
            <person name="Silar P."/>
            <person name="Lacoste S."/>
            <person name="Sallet E."/>
            <person name="Bensimon A."/>
            <person name="Giraud T."/>
            <person name="Brygoo Y."/>
        </authorList>
    </citation>
    <scope>NUCLEOTIDE SEQUENCE [LARGE SCALE GENOMIC DNA]</scope>
    <source>
        <strain evidence="4">FM164</strain>
    </source>
</reference>
<dbReference type="OMA" id="WEFFARA"/>
<dbReference type="STRING" id="1365484.W6QKR1"/>
<dbReference type="AlphaFoldDB" id="W6QKR1"/>
<dbReference type="OrthoDB" id="429813at2759"/>
<sequence length="377" mass="42390">MSAKSTHLPFPGVQHGKRIIISVIEQRARDEPNSSWISIPVDEGKVCEGYRDITFKQLNDAANHAAQWLLHNLPPSSRSFQCFAYAGPKDLRYPILALAAGKLQKKLILPNLSMMPENHAHVLRKAECEVYLSTKHVANDIKAALEHAPEIQYMDAPSLDDLFRDTEPIAIEYTKPWDDAKDDPWLVFHSSGTTGPPKPITHTFRMVANLEAPASLPDVAESHIHQYANKRWYTHLPTLHYVGMVTVLFIPPFVNMTAILPPPDQSPENVAKILRYARADGAICTPLLLSQMLSFTDGAEALKSLEYVHYAGAPLARHLGNQIISDTKLAPLIGCTESGHHFTETRPDDKEDWDYFKFQPHAGVEFEHRADDFYEMV</sequence>
<evidence type="ECO:0000313" key="4">
    <source>
        <dbReference type="EMBL" id="CDM30157.1"/>
    </source>
</evidence>
<gene>
    <name evidence="4" type="ORF">PROQFM164_S02g000306</name>
</gene>
<evidence type="ECO:0000259" key="3">
    <source>
        <dbReference type="Pfam" id="PF00501"/>
    </source>
</evidence>
<evidence type="ECO:0000256" key="2">
    <source>
        <dbReference type="ARBA" id="ARBA00022553"/>
    </source>
</evidence>
<dbReference type="InterPro" id="IPR042099">
    <property type="entry name" value="ANL_N_sf"/>
</dbReference>
<dbReference type="InterPro" id="IPR051414">
    <property type="entry name" value="Adenylate-forming_Reductase"/>
</dbReference>
<feature type="domain" description="AMP-dependent synthetase/ligase" evidence="3">
    <location>
        <begin position="48"/>
        <end position="351"/>
    </location>
</feature>
<dbReference type="EMBL" id="HG792016">
    <property type="protein sequence ID" value="CDM30157.1"/>
    <property type="molecule type" value="Genomic_DNA"/>
</dbReference>
<protein>
    <submittedName>
        <fullName evidence="4">AMP-dependent synthetase/ligase</fullName>
    </submittedName>
</protein>
<dbReference type="PANTHER" id="PTHR43439">
    <property type="entry name" value="PHENYLACETATE-COENZYME A LIGASE"/>
    <property type="match status" value="1"/>
</dbReference>
<dbReference type="Gene3D" id="3.40.50.12780">
    <property type="entry name" value="N-terminal domain of ligase-like"/>
    <property type="match status" value="1"/>
</dbReference>
<evidence type="ECO:0000256" key="1">
    <source>
        <dbReference type="ARBA" id="ARBA00022450"/>
    </source>
</evidence>
<dbReference type="SUPFAM" id="SSF56801">
    <property type="entry name" value="Acetyl-CoA synthetase-like"/>
    <property type="match status" value="1"/>
</dbReference>
<organism evidence="4 5">
    <name type="scientific">Penicillium roqueforti (strain FM164)</name>
    <dbReference type="NCBI Taxonomy" id="1365484"/>
    <lineage>
        <taxon>Eukaryota</taxon>
        <taxon>Fungi</taxon>
        <taxon>Dikarya</taxon>
        <taxon>Ascomycota</taxon>
        <taxon>Pezizomycotina</taxon>
        <taxon>Eurotiomycetes</taxon>
        <taxon>Eurotiomycetidae</taxon>
        <taxon>Eurotiales</taxon>
        <taxon>Aspergillaceae</taxon>
        <taxon>Penicillium</taxon>
    </lineage>
</organism>
<proteinExistence type="predicted"/>
<dbReference type="GO" id="GO:0016874">
    <property type="term" value="F:ligase activity"/>
    <property type="evidence" value="ECO:0007669"/>
    <property type="project" value="UniProtKB-KW"/>
</dbReference>
<dbReference type="InterPro" id="IPR020845">
    <property type="entry name" value="AMP-binding_CS"/>
</dbReference>
<dbReference type="InterPro" id="IPR000873">
    <property type="entry name" value="AMP-dep_synth/lig_dom"/>
</dbReference>
<keyword evidence="4" id="KW-0436">Ligase</keyword>
<evidence type="ECO:0000313" key="5">
    <source>
        <dbReference type="Proteomes" id="UP000030686"/>
    </source>
</evidence>